<reference evidence="1 2" key="1">
    <citation type="journal article" date="2018" name="Sci. Data">
        <title>The draft genome sequence of cork oak.</title>
        <authorList>
            <person name="Ramos A.M."/>
            <person name="Usie A."/>
            <person name="Barbosa P."/>
            <person name="Barros P.M."/>
            <person name="Capote T."/>
            <person name="Chaves I."/>
            <person name="Simoes F."/>
            <person name="Abreu I."/>
            <person name="Carrasquinho I."/>
            <person name="Faro C."/>
            <person name="Guimaraes J.B."/>
            <person name="Mendonca D."/>
            <person name="Nobrega F."/>
            <person name="Rodrigues L."/>
            <person name="Saibo N.J.M."/>
            <person name="Varela M.C."/>
            <person name="Egas C."/>
            <person name="Matos J."/>
            <person name="Miguel C.M."/>
            <person name="Oliveira M.M."/>
            <person name="Ricardo C.P."/>
            <person name="Goncalves S."/>
        </authorList>
    </citation>
    <scope>NUCLEOTIDE SEQUENCE [LARGE SCALE GENOMIC DNA]</scope>
    <source>
        <strain evidence="2">cv. HL8</strain>
    </source>
</reference>
<dbReference type="AlphaFoldDB" id="A0AAW0JMW7"/>
<proteinExistence type="predicted"/>
<accession>A0AAW0JMW7</accession>
<evidence type="ECO:0008006" key="3">
    <source>
        <dbReference type="Google" id="ProtNLM"/>
    </source>
</evidence>
<keyword evidence="2" id="KW-1185">Reference proteome</keyword>
<evidence type="ECO:0000313" key="1">
    <source>
        <dbReference type="EMBL" id="KAK7828378.1"/>
    </source>
</evidence>
<name>A0AAW0JMW7_QUESU</name>
<gene>
    <name evidence="1" type="ORF">CFP56_030301</name>
</gene>
<protein>
    <recommendedName>
        <fullName evidence="3">Transmembrane protein</fullName>
    </recommendedName>
</protein>
<evidence type="ECO:0000313" key="2">
    <source>
        <dbReference type="Proteomes" id="UP000237347"/>
    </source>
</evidence>
<dbReference type="Proteomes" id="UP000237347">
    <property type="component" value="Unassembled WGS sequence"/>
</dbReference>
<dbReference type="EMBL" id="PKMF04000503">
    <property type="protein sequence ID" value="KAK7828378.1"/>
    <property type="molecule type" value="Genomic_DNA"/>
</dbReference>
<organism evidence="1 2">
    <name type="scientific">Quercus suber</name>
    <name type="common">Cork oak</name>
    <dbReference type="NCBI Taxonomy" id="58331"/>
    <lineage>
        <taxon>Eukaryota</taxon>
        <taxon>Viridiplantae</taxon>
        <taxon>Streptophyta</taxon>
        <taxon>Embryophyta</taxon>
        <taxon>Tracheophyta</taxon>
        <taxon>Spermatophyta</taxon>
        <taxon>Magnoliopsida</taxon>
        <taxon>eudicotyledons</taxon>
        <taxon>Gunneridae</taxon>
        <taxon>Pentapetalae</taxon>
        <taxon>rosids</taxon>
        <taxon>fabids</taxon>
        <taxon>Fagales</taxon>
        <taxon>Fagaceae</taxon>
        <taxon>Quercus</taxon>
    </lineage>
</organism>
<sequence length="79" mass="9006">MARELKACRFLVLVLFIGFVLVFSTIQARNLHKPNHHHHHHHAMMKPMSPSQAGMDHYFVEVLNLWGVKTSGPSDPDGH</sequence>
<comment type="caution">
    <text evidence="1">The sequence shown here is derived from an EMBL/GenBank/DDBJ whole genome shotgun (WGS) entry which is preliminary data.</text>
</comment>